<feature type="region of interest" description="Disordered" evidence="1">
    <location>
        <begin position="1"/>
        <end position="69"/>
    </location>
</feature>
<dbReference type="AlphaFoldDB" id="A0AA40EH96"/>
<proteinExistence type="predicted"/>
<dbReference type="Proteomes" id="UP001172155">
    <property type="component" value="Unassembled WGS sequence"/>
</dbReference>
<keyword evidence="3" id="KW-1185">Reference proteome</keyword>
<feature type="compositionally biased region" description="Basic residues" evidence="1">
    <location>
        <begin position="56"/>
        <end position="67"/>
    </location>
</feature>
<comment type="caution">
    <text evidence="2">The sequence shown here is derived from an EMBL/GenBank/DDBJ whole genome shotgun (WGS) entry which is preliminary data.</text>
</comment>
<protein>
    <submittedName>
        <fullName evidence="2">Uncharacterized protein</fullName>
    </submittedName>
</protein>
<accession>A0AA40EH96</accession>
<evidence type="ECO:0000313" key="2">
    <source>
        <dbReference type="EMBL" id="KAK0737781.1"/>
    </source>
</evidence>
<reference evidence="2" key="1">
    <citation type="submission" date="2023-06" db="EMBL/GenBank/DDBJ databases">
        <title>Genome-scale phylogeny and comparative genomics of the fungal order Sordariales.</title>
        <authorList>
            <consortium name="Lawrence Berkeley National Laboratory"/>
            <person name="Hensen N."/>
            <person name="Bonometti L."/>
            <person name="Westerberg I."/>
            <person name="Brannstrom I.O."/>
            <person name="Guillou S."/>
            <person name="Cros-Aarteil S."/>
            <person name="Calhoun S."/>
            <person name="Haridas S."/>
            <person name="Kuo A."/>
            <person name="Mondo S."/>
            <person name="Pangilinan J."/>
            <person name="Riley R."/>
            <person name="LaButti K."/>
            <person name="Andreopoulos B."/>
            <person name="Lipzen A."/>
            <person name="Chen C."/>
            <person name="Yanf M."/>
            <person name="Daum C."/>
            <person name="Ng V."/>
            <person name="Clum A."/>
            <person name="Steindorff A."/>
            <person name="Ohm R."/>
            <person name="Martin F."/>
            <person name="Silar P."/>
            <person name="Natvig D."/>
            <person name="Lalanne C."/>
            <person name="Gautier V."/>
            <person name="Ament-velasquez S.L."/>
            <person name="Kruys A."/>
            <person name="Hutchinson M.I."/>
            <person name="Powell A.J."/>
            <person name="Barry K."/>
            <person name="Miller A.N."/>
            <person name="Grigoriev I.V."/>
            <person name="Debuchy R."/>
            <person name="Gladieux P."/>
            <person name="Thoren M.H."/>
            <person name="Johannesson H."/>
        </authorList>
    </citation>
    <scope>NUCLEOTIDE SEQUENCE</scope>
    <source>
        <strain evidence="2">SMH3187-1</strain>
    </source>
</reference>
<evidence type="ECO:0000313" key="3">
    <source>
        <dbReference type="Proteomes" id="UP001172155"/>
    </source>
</evidence>
<evidence type="ECO:0000256" key="1">
    <source>
        <dbReference type="SAM" id="MobiDB-lite"/>
    </source>
</evidence>
<name>A0AA40EH96_9PEZI</name>
<dbReference type="EMBL" id="JAUKUD010000007">
    <property type="protein sequence ID" value="KAK0737781.1"/>
    <property type="molecule type" value="Genomic_DNA"/>
</dbReference>
<gene>
    <name evidence="2" type="ORF">B0T18DRAFT_491940</name>
</gene>
<sequence length="209" mass="23088">MDRVNPFKAAPLPNQATTATFPRPRFHATLYPNNFPRHLSHGSKPPLPGPHPHGQQYHHHHHHHHHPQLPTVAQRIYQRLLETSLTALPIPPCHASNDVEPIQVPNQEHLLRARALTRRLQEALCMDDPEDVDDEEEEMTDGAEDMTPSPPQVPALALAPNNREWRAVNAGGGRERAGSVKRGAVEAVDGGRVVKKARGGGGTRGARRV</sequence>
<organism evidence="2 3">
    <name type="scientific">Schizothecium vesticola</name>
    <dbReference type="NCBI Taxonomy" id="314040"/>
    <lineage>
        <taxon>Eukaryota</taxon>
        <taxon>Fungi</taxon>
        <taxon>Dikarya</taxon>
        <taxon>Ascomycota</taxon>
        <taxon>Pezizomycotina</taxon>
        <taxon>Sordariomycetes</taxon>
        <taxon>Sordariomycetidae</taxon>
        <taxon>Sordariales</taxon>
        <taxon>Schizotheciaceae</taxon>
        <taxon>Schizothecium</taxon>
    </lineage>
</organism>